<gene>
    <name evidence="2" type="ORF">A3D44_02195</name>
</gene>
<organism evidence="2 3">
    <name type="scientific">Candidatus Staskawiczbacteria bacterium RIFCSPHIGHO2_02_FULL_42_22</name>
    <dbReference type="NCBI Taxonomy" id="1802207"/>
    <lineage>
        <taxon>Bacteria</taxon>
        <taxon>Candidatus Staskawicziibacteriota</taxon>
    </lineage>
</organism>
<evidence type="ECO:0000313" key="2">
    <source>
        <dbReference type="EMBL" id="OGZ68784.1"/>
    </source>
</evidence>
<protein>
    <submittedName>
        <fullName evidence="2">Uncharacterized protein</fullName>
    </submittedName>
</protein>
<dbReference type="EMBL" id="MHOT01000018">
    <property type="protein sequence ID" value="OGZ68784.1"/>
    <property type="molecule type" value="Genomic_DNA"/>
</dbReference>
<feature type="transmembrane region" description="Helical" evidence="1">
    <location>
        <begin position="64"/>
        <end position="83"/>
    </location>
</feature>
<dbReference type="AlphaFoldDB" id="A0A1G2I1U4"/>
<dbReference type="STRING" id="1802207.A3D44_02195"/>
<keyword evidence="1" id="KW-0472">Membrane</keyword>
<accession>A0A1G2I1U4</accession>
<dbReference type="Proteomes" id="UP000178820">
    <property type="component" value="Unassembled WGS sequence"/>
</dbReference>
<proteinExistence type="predicted"/>
<name>A0A1G2I1U4_9BACT</name>
<keyword evidence="1" id="KW-1133">Transmembrane helix</keyword>
<sequence>MAWYIGTIGFVLYFGHRTHIETKRANLVKNLRLVQALRASDIEEDKKLALVYLTKTTLTSKARFNSAFIFILSLAVLIASLVMEI</sequence>
<comment type="caution">
    <text evidence="2">The sequence shown here is derived from an EMBL/GenBank/DDBJ whole genome shotgun (WGS) entry which is preliminary data.</text>
</comment>
<keyword evidence="1" id="KW-0812">Transmembrane</keyword>
<evidence type="ECO:0000256" key="1">
    <source>
        <dbReference type="SAM" id="Phobius"/>
    </source>
</evidence>
<reference evidence="2 3" key="1">
    <citation type="journal article" date="2016" name="Nat. Commun.">
        <title>Thousands of microbial genomes shed light on interconnected biogeochemical processes in an aquifer system.</title>
        <authorList>
            <person name="Anantharaman K."/>
            <person name="Brown C.T."/>
            <person name="Hug L.A."/>
            <person name="Sharon I."/>
            <person name="Castelle C.J."/>
            <person name="Probst A.J."/>
            <person name="Thomas B.C."/>
            <person name="Singh A."/>
            <person name="Wilkins M.J."/>
            <person name="Karaoz U."/>
            <person name="Brodie E.L."/>
            <person name="Williams K.H."/>
            <person name="Hubbard S.S."/>
            <person name="Banfield J.F."/>
        </authorList>
    </citation>
    <scope>NUCLEOTIDE SEQUENCE [LARGE SCALE GENOMIC DNA]</scope>
</reference>
<evidence type="ECO:0000313" key="3">
    <source>
        <dbReference type="Proteomes" id="UP000178820"/>
    </source>
</evidence>